<name>A0A3B0QZ12_9ZZZZ</name>
<dbReference type="SUPFAM" id="SSF48452">
    <property type="entry name" value="TPR-like"/>
    <property type="match status" value="1"/>
</dbReference>
<evidence type="ECO:0000313" key="1">
    <source>
        <dbReference type="EMBL" id="VAV85532.1"/>
    </source>
</evidence>
<dbReference type="InterPro" id="IPR011990">
    <property type="entry name" value="TPR-like_helical_dom_sf"/>
</dbReference>
<dbReference type="AlphaFoldDB" id="A0A3B0QZ12"/>
<reference evidence="1" key="1">
    <citation type="submission" date="2018-06" db="EMBL/GenBank/DDBJ databases">
        <authorList>
            <person name="Zhirakovskaya E."/>
        </authorList>
    </citation>
    <scope>NUCLEOTIDE SEQUENCE</scope>
</reference>
<protein>
    <recommendedName>
        <fullName evidence="2">Kinesin light chain</fullName>
    </recommendedName>
</protein>
<evidence type="ECO:0008006" key="2">
    <source>
        <dbReference type="Google" id="ProtNLM"/>
    </source>
</evidence>
<dbReference type="Pfam" id="PF13424">
    <property type="entry name" value="TPR_12"/>
    <property type="match status" value="1"/>
</dbReference>
<proteinExistence type="predicted"/>
<dbReference type="Gene3D" id="1.25.40.10">
    <property type="entry name" value="Tetratricopeptide repeat domain"/>
    <property type="match status" value="1"/>
</dbReference>
<feature type="non-terminal residue" evidence="1">
    <location>
        <position position="92"/>
    </location>
</feature>
<dbReference type="EMBL" id="UOEA01000089">
    <property type="protein sequence ID" value="VAV85532.1"/>
    <property type="molecule type" value="Genomic_DNA"/>
</dbReference>
<accession>A0A3B0QZ12</accession>
<organism evidence="1">
    <name type="scientific">hydrothermal vent metagenome</name>
    <dbReference type="NCBI Taxonomy" id="652676"/>
    <lineage>
        <taxon>unclassified sequences</taxon>
        <taxon>metagenomes</taxon>
        <taxon>ecological metagenomes</taxon>
    </lineage>
</organism>
<gene>
    <name evidence="1" type="ORF">MNBD_DELTA01-1369</name>
</gene>
<sequence length="92" mass="10009">MSSVSLKVLTVILFVLVVIAPAARADRTEEAIEKAAYMNASVVRMYKEGRIEEALNAGERAYKTIAETLGPEHPETATALYNLAVLLQETGE</sequence>